<dbReference type="EMBL" id="KV784357">
    <property type="protein sequence ID" value="OEU17756.1"/>
    <property type="molecule type" value="Genomic_DNA"/>
</dbReference>
<accession>A0A1E7FHV0</accession>
<evidence type="ECO:0000256" key="1">
    <source>
        <dbReference type="SAM" id="MobiDB-lite"/>
    </source>
</evidence>
<keyword evidence="3" id="KW-1185">Reference proteome</keyword>
<proteinExistence type="predicted"/>
<dbReference type="InParanoid" id="A0A1E7FHV0"/>
<dbReference type="Proteomes" id="UP000095751">
    <property type="component" value="Unassembled WGS sequence"/>
</dbReference>
<feature type="region of interest" description="Disordered" evidence="1">
    <location>
        <begin position="19"/>
        <end position="43"/>
    </location>
</feature>
<dbReference type="AlphaFoldDB" id="A0A1E7FHV0"/>
<name>A0A1E7FHV0_9STRA</name>
<evidence type="ECO:0000313" key="3">
    <source>
        <dbReference type="Proteomes" id="UP000095751"/>
    </source>
</evidence>
<dbReference type="OrthoDB" id="195904at2759"/>
<dbReference type="KEGG" id="fcy:FRACYDRAFT_184485"/>
<reference evidence="2 3" key="1">
    <citation type="submission" date="2016-09" db="EMBL/GenBank/DDBJ databases">
        <title>Extensive genetic diversity and differential bi-allelic expression allows diatom success in the polar Southern Ocean.</title>
        <authorList>
            <consortium name="DOE Joint Genome Institute"/>
            <person name="Mock T."/>
            <person name="Otillar R.P."/>
            <person name="Strauss J."/>
            <person name="Dupont C."/>
            <person name="Frickenhaus S."/>
            <person name="Maumus F."/>
            <person name="Mcmullan M."/>
            <person name="Sanges R."/>
            <person name="Schmutz J."/>
            <person name="Toseland A."/>
            <person name="Valas R."/>
            <person name="Veluchamy A."/>
            <person name="Ward B.J."/>
            <person name="Allen A."/>
            <person name="Barry K."/>
            <person name="Falciatore A."/>
            <person name="Ferrante M."/>
            <person name="Fortunato A.E."/>
            <person name="Gloeckner G."/>
            <person name="Gruber A."/>
            <person name="Hipkin R."/>
            <person name="Janech M."/>
            <person name="Kroth P."/>
            <person name="Leese F."/>
            <person name="Lindquist E."/>
            <person name="Lyon B.R."/>
            <person name="Martin J."/>
            <person name="Mayer C."/>
            <person name="Parker M."/>
            <person name="Quesneville H."/>
            <person name="Raymond J."/>
            <person name="Uhlig C."/>
            <person name="Valentin K.U."/>
            <person name="Worden A.Z."/>
            <person name="Armbrust E.V."/>
            <person name="Bowler C."/>
            <person name="Green B."/>
            <person name="Moulton V."/>
            <person name="Van Oosterhout C."/>
            <person name="Grigoriev I."/>
        </authorList>
    </citation>
    <scope>NUCLEOTIDE SEQUENCE [LARGE SCALE GENOMIC DNA]</scope>
    <source>
        <strain evidence="2 3">CCMP1102</strain>
    </source>
</reference>
<gene>
    <name evidence="2" type="ORF">FRACYDRAFT_184485</name>
</gene>
<organism evidence="2 3">
    <name type="scientific">Fragilariopsis cylindrus CCMP1102</name>
    <dbReference type="NCBI Taxonomy" id="635003"/>
    <lineage>
        <taxon>Eukaryota</taxon>
        <taxon>Sar</taxon>
        <taxon>Stramenopiles</taxon>
        <taxon>Ochrophyta</taxon>
        <taxon>Bacillariophyta</taxon>
        <taxon>Bacillariophyceae</taxon>
        <taxon>Bacillariophycidae</taxon>
        <taxon>Bacillariales</taxon>
        <taxon>Bacillariaceae</taxon>
        <taxon>Fragilariopsis</taxon>
    </lineage>
</organism>
<sequence>MISSSSLISSVIAFATTDGTNLSPHRQQQQQQQHLQQHSITGSSTTTRLFAGVGVGRSEISQTKDEFLEIELNVPPKRSGVIARLKFPPVFPGPSELIEVRYDLPFGLNVEPKENLAICTKDGEKVGDVLRYTSQWTMGLPQGDGAVSTVASFAGGISWQCSLFDVMKSKDWPRVIEALTSNVESRTDEVVLIFERSLE</sequence>
<feature type="compositionally biased region" description="Low complexity" evidence="1">
    <location>
        <begin position="27"/>
        <end position="38"/>
    </location>
</feature>
<evidence type="ECO:0000313" key="2">
    <source>
        <dbReference type="EMBL" id="OEU17756.1"/>
    </source>
</evidence>
<protein>
    <submittedName>
        <fullName evidence="2">Uncharacterized protein</fullName>
    </submittedName>
</protein>